<evidence type="ECO:0000313" key="3">
    <source>
        <dbReference type="Proteomes" id="UP000270296"/>
    </source>
</evidence>
<name>A0A183IT82_9BILA</name>
<dbReference type="PROSITE" id="PS01220">
    <property type="entry name" value="PBP"/>
    <property type="match status" value="1"/>
</dbReference>
<dbReference type="EMBL" id="UZAM01010077">
    <property type="protein sequence ID" value="VDP10914.1"/>
    <property type="molecule type" value="Genomic_DNA"/>
</dbReference>
<gene>
    <name evidence="2" type="ORF">SBAD_LOCUS6828</name>
</gene>
<dbReference type="InterPro" id="IPR036610">
    <property type="entry name" value="PEBP-like_sf"/>
</dbReference>
<evidence type="ECO:0000313" key="2">
    <source>
        <dbReference type="EMBL" id="VDP10914.1"/>
    </source>
</evidence>
<dbReference type="WBParaSite" id="SBAD_0000709201-mRNA-1">
    <property type="protein sequence ID" value="SBAD_0000709201-mRNA-1"/>
    <property type="gene ID" value="SBAD_0000709201"/>
</dbReference>
<dbReference type="FunFam" id="3.90.280.10:FF:000006">
    <property type="entry name" value="protein D3"/>
    <property type="match status" value="1"/>
</dbReference>
<dbReference type="CDD" id="cd00866">
    <property type="entry name" value="PEBP_euk"/>
    <property type="match status" value="1"/>
</dbReference>
<protein>
    <submittedName>
        <fullName evidence="4">Phosphatidylethanolamine-binding protein</fullName>
    </submittedName>
</protein>
<dbReference type="InterPro" id="IPR008914">
    <property type="entry name" value="PEBP"/>
</dbReference>
<keyword evidence="3" id="KW-1185">Reference proteome</keyword>
<proteinExistence type="inferred from homology"/>
<accession>A0A183IT82</accession>
<dbReference type="Proteomes" id="UP000270296">
    <property type="component" value="Unassembled WGS sequence"/>
</dbReference>
<reference evidence="2 3" key="2">
    <citation type="submission" date="2018-11" db="EMBL/GenBank/DDBJ databases">
        <authorList>
            <consortium name="Pathogen Informatics"/>
        </authorList>
    </citation>
    <scope>NUCLEOTIDE SEQUENCE [LARGE SCALE GENOMIC DNA]</scope>
</reference>
<evidence type="ECO:0000313" key="4">
    <source>
        <dbReference type="WBParaSite" id="SBAD_0000709201-mRNA-1"/>
    </source>
</evidence>
<dbReference type="PANTHER" id="PTHR11362:SF82">
    <property type="entry name" value="PHOSPHATIDYLETHANOLAMINE-BINDING PROTEIN 4"/>
    <property type="match status" value="1"/>
</dbReference>
<organism evidence="4">
    <name type="scientific">Soboliphyme baturini</name>
    <dbReference type="NCBI Taxonomy" id="241478"/>
    <lineage>
        <taxon>Eukaryota</taxon>
        <taxon>Metazoa</taxon>
        <taxon>Ecdysozoa</taxon>
        <taxon>Nematoda</taxon>
        <taxon>Enoplea</taxon>
        <taxon>Dorylaimia</taxon>
        <taxon>Dioctophymatida</taxon>
        <taxon>Dioctophymatoidea</taxon>
        <taxon>Soboliphymatidae</taxon>
        <taxon>Soboliphyme</taxon>
    </lineage>
</organism>
<evidence type="ECO:0000256" key="1">
    <source>
        <dbReference type="ARBA" id="ARBA00007091"/>
    </source>
</evidence>
<dbReference type="Gene3D" id="3.90.280.10">
    <property type="entry name" value="PEBP-like"/>
    <property type="match status" value="1"/>
</dbReference>
<dbReference type="SUPFAM" id="SSF49777">
    <property type="entry name" value="PEBP-like"/>
    <property type="match status" value="1"/>
</dbReference>
<dbReference type="AlphaFoldDB" id="A0A183IT82"/>
<comment type="similarity">
    <text evidence="1">Belongs to the phosphatidylethanolamine-binding protein family.</text>
</comment>
<reference evidence="4" key="1">
    <citation type="submission" date="2016-06" db="UniProtKB">
        <authorList>
            <consortium name="WormBaseParasite"/>
        </authorList>
    </citation>
    <scope>IDENTIFICATION</scope>
</reference>
<dbReference type="PANTHER" id="PTHR11362">
    <property type="entry name" value="PHOSPHATIDYLETHANOLAMINE-BINDING PROTEIN"/>
    <property type="match status" value="1"/>
</dbReference>
<dbReference type="InterPro" id="IPR035810">
    <property type="entry name" value="PEBP_euk"/>
</dbReference>
<dbReference type="Pfam" id="PF01161">
    <property type="entry name" value="PBP"/>
    <property type="match status" value="1"/>
</dbReference>
<sequence length="187" mass="20777">MSFLREASSAMTSQKFTEHGVVPDVISKAPDHLIEVKFSSGVSVNLGNVLTPTQVKDPPIHIKWPSEPGALYTLILTDPDAPSRKNPEFREWHHWLIVNVPEEHVSKGDVLSEYIGAGPPKDTGLHRYVFLVYKQPGKIQDAEHGHLTNRSAANRGKWSAAKFALKHKLGVPIAGNFYQVSFDSVLY</sequence>
<dbReference type="OrthoDB" id="2506647at2759"/>
<dbReference type="InterPro" id="IPR001858">
    <property type="entry name" value="Phosphatidylethanolamine-bd_CS"/>
</dbReference>